<evidence type="ECO:0000313" key="2">
    <source>
        <dbReference type="Proteomes" id="UP000230821"/>
    </source>
</evidence>
<comment type="caution">
    <text evidence="1">The sequence shown here is derived from an EMBL/GenBank/DDBJ whole genome shotgun (WGS) entry which is preliminary data.</text>
</comment>
<proteinExistence type="predicted"/>
<organism evidence="1 2">
    <name type="scientific">candidate division KSB3 bacterium</name>
    <dbReference type="NCBI Taxonomy" id="2044937"/>
    <lineage>
        <taxon>Bacteria</taxon>
        <taxon>candidate division KSB3</taxon>
    </lineage>
</organism>
<dbReference type="AlphaFoldDB" id="A0A2G6KBW7"/>
<name>A0A2G6KBW7_9BACT</name>
<dbReference type="Proteomes" id="UP000230821">
    <property type="component" value="Unassembled WGS sequence"/>
</dbReference>
<gene>
    <name evidence="1" type="ORF">CSA56_12650</name>
</gene>
<accession>A0A2G6KBW7</accession>
<dbReference type="EMBL" id="PDSK01000102">
    <property type="protein sequence ID" value="PIE33173.1"/>
    <property type="molecule type" value="Genomic_DNA"/>
</dbReference>
<reference evidence="1 2" key="1">
    <citation type="submission" date="2017-10" db="EMBL/GenBank/DDBJ databases">
        <title>Novel microbial diversity and functional potential in the marine mammal oral microbiome.</title>
        <authorList>
            <person name="Dudek N.K."/>
            <person name="Sun C.L."/>
            <person name="Burstein D."/>
            <person name="Kantor R.S."/>
            <person name="Aliaga Goltsman D.S."/>
            <person name="Bik E.M."/>
            <person name="Thomas B.C."/>
            <person name="Banfield J.F."/>
            <person name="Relman D.A."/>
        </authorList>
    </citation>
    <scope>NUCLEOTIDE SEQUENCE [LARGE SCALE GENOMIC DNA]</scope>
    <source>
        <strain evidence="1">DOLJORAL78_47_16</strain>
    </source>
</reference>
<evidence type="ECO:0000313" key="1">
    <source>
        <dbReference type="EMBL" id="PIE33173.1"/>
    </source>
</evidence>
<sequence>MSGVALHTMKMGSTLEGFSVEPMSVGFLYKGYFQRSSSGAKHPPCHHKKTTGIRDKQGETSLLMGNPCRFEGG</sequence>
<protein>
    <submittedName>
        <fullName evidence="1">Uncharacterized protein</fullName>
    </submittedName>
</protein>